<organism evidence="4 5">
    <name type="scientific">Algoriphagus aestuariicola</name>
    <dbReference type="NCBI Taxonomy" id="1852016"/>
    <lineage>
        <taxon>Bacteria</taxon>
        <taxon>Pseudomonadati</taxon>
        <taxon>Bacteroidota</taxon>
        <taxon>Cytophagia</taxon>
        <taxon>Cytophagales</taxon>
        <taxon>Cyclobacteriaceae</taxon>
        <taxon>Algoriphagus</taxon>
    </lineage>
</organism>
<name>A0ABS3BRC3_9BACT</name>
<proteinExistence type="predicted"/>
<evidence type="ECO:0000256" key="1">
    <source>
        <dbReference type="SAM" id="Coils"/>
    </source>
</evidence>
<keyword evidence="4" id="KW-0378">Hydrolase</keyword>
<keyword evidence="2" id="KW-0812">Transmembrane</keyword>
<feature type="transmembrane region" description="Helical" evidence="2">
    <location>
        <begin position="50"/>
        <end position="70"/>
    </location>
</feature>
<dbReference type="RefSeq" id="WP_206569855.1">
    <property type="nucleotide sequence ID" value="NZ_JAFKCW010000003.1"/>
</dbReference>
<dbReference type="CDD" id="cd07341">
    <property type="entry name" value="M56_BlaR1_MecR1_like"/>
    <property type="match status" value="1"/>
</dbReference>
<evidence type="ECO:0000313" key="4">
    <source>
        <dbReference type="EMBL" id="MBN7801843.1"/>
    </source>
</evidence>
<dbReference type="InterPro" id="IPR052173">
    <property type="entry name" value="Beta-lactam_resp_regulator"/>
</dbReference>
<sequence>MKILIDWIPDNLLQALGWTLVHSLWQLVVIAGLLWLVLKIMHRSRPAVKYGLAVGALVLSLIVSSATFIYEYQPDDELTALSSVADTSVFWESSALLKAEAGIETGVDRAIYWIEQNIPLLVNLWVLGAMLFMFRLVNSLSEIRGLRKSSSLVDDFQIQKIVYRLAGKMGISAEVQLRMSSFGVSPLTFGTLKPVILFPAGLLFQLSPEQLEAIIAHELAHVKRNDYIANLLLSGLEVLFFFHPCYWWINNAVKELRENAADDLVLKTGVEPKSLANSLAEVLNFAKQNPPELAMAAGKHRNPTLQRIKRILGYPSQNYPQTPIISIPMLLTLFLSVGLMASAQQDAPKQVGPITPKAPVAAIQQTFPDPVAPQDTVVKKPAEPKAKAPDFVYGNHVVTDETGQAYRISGDLLISNGDTIVMSDKTKAALDKLRTFDSENMPHFDVPPAPIFPVDMELAPLPAFDFTVDMPVMAVMPVIPAFEMNDIVFPMPEMDVDFAFEYDMAPFPAWEDTTKMTKEEKQKWAKDMELRAKEWETKFEKEFAPKVKEFELKMEEWEAANGPKMKEFEEKMKVWQEANGPKMKEFELKMEEWQAANEPKMKEFEEKMKAWQEAQGPKMKEFELKMKEWEEAQKPKMEEFQRKMEVWQKEHEAKMEEFQKLLKEDLKKDKN</sequence>
<keyword evidence="2" id="KW-1133">Transmembrane helix</keyword>
<dbReference type="PANTHER" id="PTHR34978:SF3">
    <property type="entry name" value="SLR0241 PROTEIN"/>
    <property type="match status" value="1"/>
</dbReference>
<feature type="domain" description="Peptidase M56" evidence="3">
    <location>
        <begin position="32"/>
        <end position="288"/>
    </location>
</feature>
<feature type="coiled-coil region" evidence="1">
    <location>
        <begin position="637"/>
        <end position="668"/>
    </location>
</feature>
<comment type="caution">
    <text evidence="4">The sequence shown here is derived from an EMBL/GenBank/DDBJ whole genome shotgun (WGS) entry which is preliminary data.</text>
</comment>
<feature type="transmembrane region" description="Helical" evidence="2">
    <location>
        <begin position="15"/>
        <end position="38"/>
    </location>
</feature>
<accession>A0ABS3BRC3</accession>
<dbReference type="GO" id="GO:0008237">
    <property type="term" value="F:metallopeptidase activity"/>
    <property type="evidence" value="ECO:0007669"/>
    <property type="project" value="UniProtKB-KW"/>
</dbReference>
<protein>
    <submittedName>
        <fullName evidence="4">M48 family metalloprotease</fullName>
    </submittedName>
</protein>
<reference evidence="4 5" key="1">
    <citation type="submission" date="2021-03" db="EMBL/GenBank/DDBJ databases">
        <title>novel species isolated from a fishpond in China.</title>
        <authorList>
            <person name="Lu H."/>
            <person name="Cai Z."/>
        </authorList>
    </citation>
    <scope>NUCLEOTIDE SEQUENCE [LARGE SCALE GENOMIC DNA]</scope>
    <source>
        <strain evidence="4 5">JCM 31546</strain>
    </source>
</reference>
<evidence type="ECO:0000256" key="2">
    <source>
        <dbReference type="SAM" id="Phobius"/>
    </source>
</evidence>
<dbReference type="InterPro" id="IPR008756">
    <property type="entry name" value="Peptidase_M56"/>
</dbReference>
<evidence type="ECO:0000259" key="3">
    <source>
        <dbReference type="Pfam" id="PF05569"/>
    </source>
</evidence>
<keyword evidence="1" id="KW-0175">Coiled coil</keyword>
<dbReference type="Gene3D" id="3.30.2010.10">
    <property type="entry name" value="Metalloproteases ('zincins'), catalytic domain"/>
    <property type="match status" value="1"/>
</dbReference>
<keyword evidence="5" id="KW-1185">Reference proteome</keyword>
<evidence type="ECO:0000313" key="5">
    <source>
        <dbReference type="Proteomes" id="UP000664698"/>
    </source>
</evidence>
<feature type="transmembrane region" description="Helical" evidence="2">
    <location>
        <begin position="227"/>
        <end position="249"/>
    </location>
</feature>
<keyword evidence="2" id="KW-0472">Membrane</keyword>
<feature type="transmembrane region" description="Helical" evidence="2">
    <location>
        <begin position="118"/>
        <end position="137"/>
    </location>
</feature>
<keyword evidence="4" id="KW-0482">Metalloprotease</keyword>
<dbReference type="EMBL" id="JAFKCW010000003">
    <property type="protein sequence ID" value="MBN7801843.1"/>
    <property type="molecule type" value="Genomic_DNA"/>
</dbReference>
<dbReference type="Pfam" id="PF05569">
    <property type="entry name" value="Peptidase_M56"/>
    <property type="match status" value="1"/>
</dbReference>
<gene>
    <name evidence="4" type="ORF">J0A67_13295</name>
</gene>
<dbReference type="PANTHER" id="PTHR34978">
    <property type="entry name" value="POSSIBLE SENSOR-TRANSDUCER PROTEIN BLAR"/>
    <property type="match status" value="1"/>
</dbReference>
<keyword evidence="4" id="KW-0645">Protease</keyword>
<dbReference type="Proteomes" id="UP000664698">
    <property type="component" value="Unassembled WGS sequence"/>
</dbReference>